<dbReference type="InterPro" id="IPR009711">
    <property type="entry name" value="UPF0473"/>
</dbReference>
<name>A0A9D0YVQ2_9FIRM</name>
<reference evidence="1" key="1">
    <citation type="submission" date="2020-10" db="EMBL/GenBank/DDBJ databases">
        <authorList>
            <person name="Gilroy R."/>
        </authorList>
    </citation>
    <scope>NUCLEOTIDE SEQUENCE</scope>
    <source>
        <strain evidence="1">ChiHile30-977</strain>
    </source>
</reference>
<evidence type="ECO:0000313" key="2">
    <source>
        <dbReference type="Proteomes" id="UP000886819"/>
    </source>
</evidence>
<dbReference type="Proteomes" id="UP000886819">
    <property type="component" value="Unassembled WGS sequence"/>
</dbReference>
<gene>
    <name evidence="1" type="ORF">IAA66_03255</name>
</gene>
<evidence type="ECO:0000313" key="1">
    <source>
        <dbReference type="EMBL" id="HIQ62589.1"/>
    </source>
</evidence>
<proteinExistence type="predicted"/>
<dbReference type="Pfam" id="PF06949">
    <property type="entry name" value="DUF1292"/>
    <property type="match status" value="1"/>
</dbReference>
<reference evidence="1" key="2">
    <citation type="journal article" date="2021" name="PeerJ">
        <title>Extensive microbial diversity within the chicken gut microbiome revealed by metagenomics and culture.</title>
        <authorList>
            <person name="Gilroy R."/>
            <person name="Ravi A."/>
            <person name="Getino M."/>
            <person name="Pursley I."/>
            <person name="Horton D.L."/>
            <person name="Alikhan N.F."/>
            <person name="Baker D."/>
            <person name="Gharbi K."/>
            <person name="Hall N."/>
            <person name="Watson M."/>
            <person name="Adriaenssens E.M."/>
            <person name="Foster-Nyarko E."/>
            <person name="Jarju S."/>
            <person name="Secka A."/>
            <person name="Antonio M."/>
            <person name="Oren A."/>
            <person name="Chaudhuri R.R."/>
            <person name="La Ragione R."/>
            <person name="Hildebrand F."/>
            <person name="Pallen M.J."/>
        </authorList>
    </citation>
    <scope>NUCLEOTIDE SEQUENCE</scope>
    <source>
        <strain evidence="1">ChiHile30-977</strain>
    </source>
</reference>
<protein>
    <submittedName>
        <fullName evidence="1">DUF1292 domain-containing protein</fullName>
    </submittedName>
</protein>
<dbReference type="EMBL" id="DVFI01000043">
    <property type="protein sequence ID" value="HIQ62589.1"/>
    <property type="molecule type" value="Genomic_DNA"/>
</dbReference>
<dbReference type="AlphaFoldDB" id="A0A9D0YVQ2"/>
<sequence>MNEEDRDIVEFTDEDGNSLLLEVLDTFFYNGEEFAVLGDVEEDECECETCDEGTCEHEHSLYIMKIETSTDENGEEIEEFIPVEDSLMEALIEIVQTRFLEDDEEDEEADDEDEEP</sequence>
<comment type="caution">
    <text evidence="1">The sequence shown here is derived from an EMBL/GenBank/DDBJ whole genome shotgun (WGS) entry which is preliminary data.</text>
</comment>
<accession>A0A9D0YVQ2</accession>
<organism evidence="1 2">
    <name type="scientific">Candidatus Avichristensenella intestinipullorum</name>
    <dbReference type="NCBI Taxonomy" id="2840693"/>
    <lineage>
        <taxon>Bacteria</taxon>
        <taxon>Bacillati</taxon>
        <taxon>Bacillota</taxon>
        <taxon>Clostridia</taxon>
        <taxon>Candidatus Avichristensenella</taxon>
    </lineage>
</organism>